<reference evidence="1" key="1">
    <citation type="submission" date="2020-11" db="EMBL/GenBank/DDBJ databases">
        <authorList>
            <person name="Whitehead M."/>
        </authorList>
    </citation>
    <scope>NUCLEOTIDE SEQUENCE</scope>
    <source>
        <strain evidence="1">EGII</strain>
    </source>
</reference>
<dbReference type="Proteomes" id="UP000606786">
    <property type="component" value="Unassembled WGS sequence"/>
</dbReference>
<name>A0A811UIP3_CERCA</name>
<organism evidence="1 2">
    <name type="scientific">Ceratitis capitata</name>
    <name type="common">Mediterranean fruit fly</name>
    <name type="synonym">Tephritis capitata</name>
    <dbReference type="NCBI Taxonomy" id="7213"/>
    <lineage>
        <taxon>Eukaryota</taxon>
        <taxon>Metazoa</taxon>
        <taxon>Ecdysozoa</taxon>
        <taxon>Arthropoda</taxon>
        <taxon>Hexapoda</taxon>
        <taxon>Insecta</taxon>
        <taxon>Pterygota</taxon>
        <taxon>Neoptera</taxon>
        <taxon>Endopterygota</taxon>
        <taxon>Diptera</taxon>
        <taxon>Brachycera</taxon>
        <taxon>Muscomorpha</taxon>
        <taxon>Tephritoidea</taxon>
        <taxon>Tephritidae</taxon>
        <taxon>Ceratitis</taxon>
        <taxon>Ceratitis</taxon>
    </lineage>
</organism>
<sequence length="125" mass="13521">MSANLDNSSIKVYNCLALRNDVSNNLQEMALFATTTTAGKHVAITSSRTAAQPTTASNIALLQLPHSEHIANNVCGSQIKVRRRSDYAARTESADTGKLVSIWKRQSHCIHLAKVALPPPQLTTP</sequence>
<proteinExistence type="predicted"/>
<protein>
    <submittedName>
        <fullName evidence="1">(Mediterranean fruit fly) hypothetical protein</fullName>
    </submittedName>
</protein>
<evidence type="ECO:0000313" key="1">
    <source>
        <dbReference type="EMBL" id="CAD6999072.1"/>
    </source>
</evidence>
<accession>A0A811UIP3</accession>
<evidence type="ECO:0000313" key="2">
    <source>
        <dbReference type="Proteomes" id="UP000606786"/>
    </source>
</evidence>
<comment type="caution">
    <text evidence="1">The sequence shown here is derived from an EMBL/GenBank/DDBJ whole genome shotgun (WGS) entry which is preliminary data.</text>
</comment>
<dbReference type="AlphaFoldDB" id="A0A811UIP3"/>
<keyword evidence="2" id="KW-1185">Reference proteome</keyword>
<dbReference type="EMBL" id="CAJHJT010000012">
    <property type="protein sequence ID" value="CAD6999072.1"/>
    <property type="molecule type" value="Genomic_DNA"/>
</dbReference>
<gene>
    <name evidence="1" type="ORF">CCAP1982_LOCUS7618</name>
</gene>